<name>A0ABR0MNV8_GOSAR</name>
<gene>
    <name evidence="2" type="ORF">PVK06_043582</name>
</gene>
<accession>A0ABR0MNV8</accession>
<dbReference type="EMBL" id="JARKNE010000012">
    <property type="protein sequence ID" value="KAK5775664.1"/>
    <property type="molecule type" value="Genomic_DNA"/>
</dbReference>
<dbReference type="Proteomes" id="UP001358586">
    <property type="component" value="Chromosome 12"/>
</dbReference>
<sequence length="135" mass="15520">MELFDELVEKDKIVEKTLAKLPRSMVTELGKRTSDGASRRLPKRGCDNQSSDKSVRHEFRPSQFKQQSSVVVSTRGSTGGSRWLFCTHCECRHPCECHKLIGECFKCNSKEHLLRDYPNRVKVSRDQSSTPTYVR</sequence>
<evidence type="ECO:0000256" key="1">
    <source>
        <dbReference type="SAM" id="MobiDB-lite"/>
    </source>
</evidence>
<feature type="compositionally biased region" description="Low complexity" evidence="1">
    <location>
        <begin position="68"/>
        <end position="78"/>
    </location>
</feature>
<keyword evidence="3" id="KW-1185">Reference proteome</keyword>
<proteinExistence type="predicted"/>
<protein>
    <submittedName>
        <fullName evidence="2">Uncharacterized protein</fullName>
    </submittedName>
</protein>
<organism evidence="2 3">
    <name type="scientific">Gossypium arboreum</name>
    <name type="common">Tree cotton</name>
    <name type="synonym">Gossypium nanking</name>
    <dbReference type="NCBI Taxonomy" id="29729"/>
    <lineage>
        <taxon>Eukaryota</taxon>
        <taxon>Viridiplantae</taxon>
        <taxon>Streptophyta</taxon>
        <taxon>Embryophyta</taxon>
        <taxon>Tracheophyta</taxon>
        <taxon>Spermatophyta</taxon>
        <taxon>Magnoliopsida</taxon>
        <taxon>eudicotyledons</taxon>
        <taxon>Gunneridae</taxon>
        <taxon>Pentapetalae</taxon>
        <taxon>rosids</taxon>
        <taxon>malvids</taxon>
        <taxon>Malvales</taxon>
        <taxon>Malvaceae</taxon>
        <taxon>Malvoideae</taxon>
        <taxon>Gossypium</taxon>
    </lineage>
</organism>
<feature type="compositionally biased region" description="Basic and acidic residues" evidence="1">
    <location>
        <begin position="29"/>
        <end position="38"/>
    </location>
</feature>
<evidence type="ECO:0000313" key="2">
    <source>
        <dbReference type="EMBL" id="KAK5775664.1"/>
    </source>
</evidence>
<reference evidence="2 3" key="1">
    <citation type="submission" date="2023-03" db="EMBL/GenBank/DDBJ databases">
        <title>WGS of Gossypium arboreum.</title>
        <authorList>
            <person name="Yu D."/>
        </authorList>
    </citation>
    <scope>NUCLEOTIDE SEQUENCE [LARGE SCALE GENOMIC DNA]</scope>
    <source>
        <tissue evidence="2">Leaf</tissue>
    </source>
</reference>
<evidence type="ECO:0000313" key="3">
    <source>
        <dbReference type="Proteomes" id="UP001358586"/>
    </source>
</evidence>
<comment type="caution">
    <text evidence="2">The sequence shown here is derived from an EMBL/GenBank/DDBJ whole genome shotgun (WGS) entry which is preliminary data.</text>
</comment>
<feature type="region of interest" description="Disordered" evidence="1">
    <location>
        <begin position="25"/>
        <end position="78"/>
    </location>
</feature>